<keyword evidence="2" id="KW-1185">Reference proteome</keyword>
<gene>
    <name evidence="1" type="ORF">MAM1_0528d10850</name>
</gene>
<evidence type="ECO:0000313" key="1">
    <source>
        <dbReference type="EMBL" id="GAN11291.1"/>
    </source>
</evidence>
<dbReference type="OrthoDB" id="2266852at2759"/>
<organism evidence="1">
    <name type="scientific">Mucor ambiguus</name>
    <dbReference type="NCBI Taxonomy" id="91626"/>
    <lineage>
        <taxon>Eukaryota</taxon>
        <taxon>Fungi</taxon>
        <taxon>Fungi incertae sedis</taxon>
        <taxon>Mucoromycota</taxon>
        <taxon>Mucoromycotina</taxon>
        <taxon>Mucoromycetes</taxon>
        <taxon>Mucorales</taxon>
        <taxon>Mucorineae</taxon>
        <taxon>Mucoraceae</taxon>
        <taxon>Mucor</taxon>
    </lineage>
</organism>
<dbReference type="Proteomes" id="UP000053815">
    <property type="component" value="Unassembled WGS sequence"/>
</dbReference>
<reference evidence="1" key="1">
    <citation type="submission" date="2014-09" db="EMBL/GenBank/DDBJ databases">
        <title>Draft genome sequence of an oleaginous Mucoromycotina fungus Mucor ambiguus NBRC6742.</title>
        <authorList>
            <person name="Takeda I."/>
            <person name="Yamane N."/>
            <person name="Morita T."/>
            <person name="Tamano K."/>
            <person name="Machida M."/>
            <person name="Baker S."/>
            <person name="Koike H."/>
        </authorList>
    </citation>
    <scope>NUCLEOTIDE SEQUENCE</scope>
    <source>
        <strain evidence="1">NBRC 6742</strain>
    </source>
</reference>
<accession>A0A0C9MKJ8</accession>
<dbReference type="AlphaFoldDB" id="A0A0C9MKJ8"/>
<name>A0A0C9MKJ8_9FUNG</name>
<evidence type="ECO:0000313" key="2">
    <source>
        <dbReference type="Proteomes" id="UP000053815"/>
    </source>
</evidence>
<sequence length="432" mass="49068">MKATLTVGVVTLPHLLECDVFTRCSHLYLFFMSDLTKDYKEATAALKRKFCQVYKVTTGKTHRTSTVPDLTPPPFELSKTQKEALKKGAEILNQACSVQSDIISSNLRDAQRQTSFFRLKRAQSHLAHQCLYHHPPPHPSHHPQASHWLTHLINPSIGNTAYKLHSKFKEEGQKHGFNLQTEIQRVLAIEGIMLLKKGQHCQKLEALISPESLLSRIRDEVMNKSVKFDNQHYLTLAGLLRDIGNSTDRKNLKIQLNRLYEKTSRQDGYIVKMFTDLLSNLPNLAPTSPVGELQLTANYLNPCLCHLFHHLEIDKRLIWLNRKDANTCECRPDGILSAIPRRNECITLGYLEVKASDVEQSNSELAFQDLTRLEILTGEIPQDITQIGGLLTKVDDLKRVLSLSEQELVPVYRESTVGMNESPMLFMEAVNP</sequence>
<protein>
    <submittedName>
        <fullName evidence="1">Uncharacterized protein</fullName>
    </submittedName>
</protein>
<dbReference type="EMBL" id="DF836817">
    <property type="protein sequence ID" value="GAN11291.1"/>
    <property type="molecule type" value="Genomic_DNA"/>
</dbReference>
<proteinExistence type="predicted"/>